<dbReference type="GO" id="GO:0009055">
    <property type="term" value="F:electron transfer activity"/>
    <property type="evidence" value="ECO:0007669"/>
    <property type="project" value="UniProtKB-UniRule"/>
</dbReference>
<feature type="topological domain" description="Periplasmic" evidence="14">
    <location>
        <begin position="31"/>
        <end position="48"/>
    </location>
</feature>
<dbReference type="STRING" id="1799789.AX660_16500"/>
<feature type="topological domain" description="Cytoplasmic" evidence="14">
    <location>
        <begin position="65"/>
        <end position="70"/>
    </location>
</feature>
<keyword evidence="10 14" id="KW-0472">Membrane</keyword>
<evidence type="ECO:0000256" key="5">
    <source>
        <dbReference type="ARBA" id="ARBA00022519"/>
    </source>
</evidence>
<evidence type="ECO:0000256" key="8">
    <source>
        <dbReference type="ARBA" id="ARBA00022989"/>
    </source>
</evidence>
<keyword evidence="5" id="KW-0997">Cell inner membrane</keyword>
<keyword evidence="17" id="KW-1185">Reference proteome</keyword>
<keyword evidence="9 14" id="KW-0560">Oxidoreductase</keyword>
<evidence type="ECO:0000256" key="13">
    <source>
        <dbReference type="ARBA" id="ARBA00023284"/>
    </source>
</evidence>
<evidence type="ECO:0000313" key="16">
    <source>
        <dbReference type="EMBL" id="KXI28736.1"/>
    </source>
</evidence>
<accession>A0A136A0G2</accession>
<feature type="topological domain" description="Cytoplasmic" evidence="14">
    <location>
        <begin position="1"/>
        <end position="13"/>
    </location>
</feature>
<name>A0A136A0G2_9ALTE</name>
<feature type="transmembrane region" description="Helical" evidence="15">
    <location>
        <begin position="145"/>
        <end position="166"/>
    </location>
</feature>
<feature type="disulfide bond" description="Redox-active" evidence="14">
    <location>
        <begin position="40"/>
        <end position="43"/>
    </location>
</feature>
<feature type="transmembrane region" description="Helical" evidence="15">
    <location>
        <begin position="12"/>
        <end position="32"/>
    </location>
</feature>
<dbReference type="Proteomes" id="UP000070299">
    <property type="component" value="Unassembled WGS sequence"/>
</dbReference>
<comment type="caution">
    <text evidence="14">Lacks conserved residue(s) required for the propagation of feature annotation.</text>
</comment>
<comment type="caution">
    <text evidence="16">The sequence shown here is derived from an EMBL/GenBank/DDBJ whole genome shotgun (WGS) entry which is preliminary data.</text>
</comment>
<feature type="disulfide bond" description="Redox-active" evidence="14">
    <location>
        <begin position="104"/>
        <end position="130"/>
    </location>
</feature>
<keyword evidence="11 14" id="KW-1015">Disulfide bond</keyword>
<evidence type="ECO:0000256" key="3">
    <source>
        <dbReference type="ARBA" id="ARBA00022448"/>
    </source>
</evidence>
<keyword evidence="4 14" id="KW-1003">Cell membrane</keyword>
<dbReference type="SUPFAM" id="SSF158442">
    <property type="entry name" value="DsbB-like"/>
    <property type="match status" value="1"/>
</dbReference>
<dbReference type="PANTHER" id="PTHR36570:SF2">
    <property type="entry name" value="DISULFIDE BOND FORMATION PROTEIN B"/>
    <property type="match status" value="1"/>
</dbReference>
<gene>
    <name evidence="14" type="primary">dsbB</name>
    <name evidence="16" type="ORF">AX660_16500</name>
</gene>
<comment type="function">
    <text evidence="14">Required for disulfide bond formation in some periplasmic proteins. Acts by oxidizing the DsbA protein.</text>
</comment>
<feature type="transmembrane region" description="Helical" evidence="15">
    <location>
        <begin position="70"/>
        <end position="88"/>
    </location>
</feature>
<dbReference type="AlphaFoldDB" id="A0A136A0G2"/>
<dbReference type="EMBL" id="LSNE01000006">
    <property type="protein sequence ID" value="KXI28736.1"/>
    <property type="molecule type" value="Genomic_DNA"/>
</dbReference>
<comment type="similarity">
    <text evidence="2 14">Belongs to the DsbB family.</text>
</comment>
<dbReference type="Gene3D" id="1.20.1550.10">
    <property type="entry name" value="DsbB-like"/>
    <property type="match status" value="1"/>
</dbReference>
<evidence type="ECO:0000256" key="2">
    <source>
        <dbReference type="ARBA" id="ARBA00008823"/>
    </source>
</evidence>
<dbReference type="GO" id="GO:0005886">
    <property type="term" value="C:plasma membrane"/>
    <property type="evidence" value="ECO:0007669"/>
    <property type="project" value="UniProtKB-SubCell"/>
</dbReference>
<organism evidence="16 17">
    <name type="scientific">Paraglaciecola hydrolytica</name>
    <dbReference type="NCBI Taxonomy" id="1799789"/>
    <lineage>
        <taxon>Bacteria</taxon>
        <taxon>Pseudomonadati</taxon>
        <taxon>Pseudomonadota</taxon>
        <taxon>Gammaproteobacteria</taxon>
        <taxon>Alteromonadales</taxon>
        <taxon>Alteromonadaceae</taxon>
        <taxon>Paraglaciecola</taxon>
    </lineage>
</organism>
<comment type="subcellular location">
    <subcellularLocation>
        <location evidence="1">Cell inner membrane</location>
        <topology evidence="1">Multi-pass membrane protein</topology>
    </subcellularLocation>
    <subcellularLocation>
        <location evidence="14">Cell membrane</location>
        <topology evidence="14">Multi-pass membrane protein</topology>
    </subcellularLocation>
</comment>
<evidence type="ECO:0000256" key="15">
    <source>
        <dbReference type="SAM" id="Phobius"/>
    </source>
</evidence>
<keyword evidence="12 14" id="KW-0143">Chaperone</keyword>
<proteinExistence type="inferred from homology"/>
<reference evidence="17" key="1">
    <citation type="submission" date="2016-02" db="EMBL/GenBank/DDBJ databases">
        <authorList>
            <person name="Schultz-Johansen M."/>
            <person name="Glaring M.A."/>
            <person name="Bech P.K."/>
            <person name="Stougaard P."/>
        </authorList>
    </citation>
    <scope>NUCLEOTIDE SEQUENCE [LARGE SCALE GENOMIC DNA]</scope>
    <source>
        <strain evidence="17">S66</strain>
    </source>
</reference>
<keyword evidence="3 14" id="KW-0813">Transport</keyword>
<dbReference type="InterPro" id="IPR003752">
    <property type="entry name" value="DiS_bond_form_DsbB/BdbC"/>
</dbReference>
<keyword evidence="6 14" id="KW-0812">Transmembrane</keyword>
<evidence type="ECO:0000256" key="9">
    <source>
        <dbReference type="ARBA" id="ARBA00023002"/>
    </source>
</evidence>
<dbReference type="GO" id="GO:0015035">
    <property type="term" value="F:protein-disulfide reductase activity"/>
    <property type="evidence" value="ECO:0007669"/>
    <property type="project" value="UniProtKB-UniRule"/>
</dbReference>
<evidence type="ECO:0000313" key="17">
    <source>
        <dbReference type="Proteomes" id="UP000070299"/>
    </source>
</evidence>
<feature type="transmembrane region" description="Helical" evidence="15">
    <location>
        <begin position="44"/>
        <end position="63"/>
    </location>
</feature>
<evidence type="ECO:0000256" key="1">
    <source>
        <dbReference type="ARBA" id="ARBA00004429"/>
    </source>
</evidence>
<keyword evidence="8 14" id="KW-1133">Transmembrane helix</keyword>
<dbReference type="HAMAP" id="MF_00286">
    <property type="entry name" value="DsbB"/>
    <property type="match status" value="1"/>
</dbReference>
<dbReference type="InterPro" id="IPR022920">
    <property type="entry name" value="Disulphide_bond_form_DsbB"/>
</dbReference>
<dbReference type="NCBIfam" id="NF002485">
    <property type="entry name" value="PRK01749.1"/>
    <property type="match status" value="1"/>
</dbReference>
<feature type="topological domain" description="Cytoplasmic" evidence="14">
    <location>
        <begin position="164"/>
        <end position="171"/>
    </location>
</feature>
<dbReference type="OrthoDB" id="3711263at2"/>
<dbReference type="RefSeq" id="WP_068377951.1">
    <property type="nucleotide sequence ID" value="NZ_LSNE01000006.1"/>
</dbReference>
<keyword evidence="13 14" id="KW-0676">Redox-active center</keyword>
<dbReference type="InterPro" id="IPR050183">
    <property type="entry name" value="DsbB"/>
</dbReference>
<evidence type="ECO:0000256" key="14">
    <source>
        <dbReference type="HAMAP-Rule" id="MF_00286"/>
    </source>
</evidence>
<evidence type="ECO:0000256" key="11">
    <source>
        <dbReference type="ARBA" id="ARBA00023157"/>
    </source>
</evidence>
<evidence type="ECO:0000256" key="4">
    <source>
        <dbReference type="ARBA" id="ARBA00022475"/>
    </source>
</evidence>
<dbReference type="GO" id="GO:0006457">
    <property type="term" value="P:protein folding"/>
    <property type="evidence" value="ECO:0007669"/>
    <property type="project" value="InterPro"/>
</dbReference>
<dbReference type="InterPro" id="IPR023380">
    <property type="entry name" value="DsbB-like_sf"/>
</dbReference>
<dbReference type="Pfam" id="PF02600">
    <property type="entry name" value="DsbB"/>
    <property type="match status" value="1"/>
</dbReference>
<keyword evidence="7 14" id="KW-0249">Electron transport</keyword>
<dbReference type="PANTHER" id="PTHR36570">
    <property type="entry name" value="DISULFIDE BOND FORMATION PROTEIN B"/>
    <property type="match status" value="1"/>
</dbReference>
<protein>
    <recommendedName>
        <fullName evidence="14">Disulfide bond formation protein B</fullName>
    </recommendedName>
    <alternativeName>
        <fullName evidence="14">Disulfide oxidoreductase</fullName>
    </alternativeName>
</protein>
<evidence type="ECO:0000256" key="6">
    <source>
        <dbReference type="ARBA" id="ARBA00022692"/>
    </source>
</evidence>
<sequence length="171" mass="19150">MNFLANLGRHSSAWIWLLLSAFSLEVAALYFQYGMELRPCIMCIYQRTAVFGILFAALLPLLNNNIISRLLAYVLWGVSAVWGLVIALEHVEIQGAKNSFFATCEIVPNFPSWAPLHEWLPNIFAATGDCGDIDWSLLGLSMPQWMAIIFAIYSVVLAVVILCKLINKKAR</sequence>
<evidence type="ECO:0000256" key="7">
    <source>
        <dbReference type="ARBA" id="ARBA00022982"/>
    </source>
</evidence>
<evidence type="ECO:0000256" key="10">
    <source>
        <dbReference type="ARBA" id="ARBA00023136"/>
    </source>
</evidence>
<evidence type="ECO:0000256" key="12">
    <source>
        <dbReference type="ARBA" id="ARBA00023186"/>
    </source>
</evidence>